<dbReference type="AlphaFoldDB" id="A0A182KJ69"/>
<dbReference type="EnsemblMetazoa" id="ACHR014469-RA">
    <property type="protein sequence ID" value="ACHR014469-PA"/>
    <property type="gene ID" value="ACHR014469"/>
</dbReference>
<organism evidence="1 2">
    <name type="scientific">Anopheles christyi</name>
    <dbReference type="NCBI Taxonomy" id="43041"/>
    <lineage>
        <taxon>Eukaryota</taxon>
        <taxon>Metazoa</taxon>
        <taxon>Ecdysozoa</taxon>
        <taxon>Arthropoda</taxon>
        <taxon>Hexapoda</taxon>
        <taxon>Insecta</taxon>
        <taxon>Pterygota</taxon>
        <taxon>Neoptera</taxon>
        <taxon>Endopterygota</taxon>
        <taxon>Diptera</taxon>
        <taxon>Nematocera</taxon>
        <taxon>Culicoidea</taxon>
        <taxon>Culicidae</taxon>
        <taxon>Anophelinae</taxon>
        <taxon>Anopheles</taxon>
    </lineage>
</organism>
<reference evidence="1" key="2">
    <citation type="submission" date="2020-05" db="UniProtKB">
        <authorList>
            <consortium name="EnsemblMetazoa"/>
        </authorList>
    </citation>
    <scope>IDENTIFICATION</scope>
    <source>
        <strain evidence="1">ACHKN1017</strain>
    </source>
</reference>
<dbReference type="VEuPathDB" id="VectorBase:ACHR014469"/>
<sequence length="92" mass="9958">RAPAGPRPSACCAQPSPWSAVITASSRNPIDILLAGPIQMAYQFFPAARMTLLMPHLFPVGPGTLAERNLERIVQPARSADNVGKLQQHTQR</sequence>
<reference evidence="2" key="1">
    <citation type="submission" date="2013-03" db="EMBL/GenBank/DDBJ databases">
        <title>The Genome Sequence of Anopheles christyi ACHKN1017.</title>
        <authorList>
            <consortium name="The Broad Institute Genomics Platform"/>
            <person name="Neafsey D.E."/>
            <person name="Besansky N."/>
            <person name="Walker B."/>
            <person name="Young S.K."/>
            <person name="Zeng Q."/>
            <person name="Gargeya S."/>
            <person name="Fitzgerald M."/>
            <person name="Haas B."/>
            <person name="Abouelleil A."/>
            <person name="Allen A.W."/>
            <person name="Alvarado L."/>
            <person name="Arachchi H.M."/>
            <person name="Berlin A.M."/>
            <person name="Chapman S.B."/>
            <person name="Gainer-Dewar J."/>
            <person name="Goldberg J."/>
            <person name="Griggs A."/>
            <person name="Gujja S."/>
            <person name="Hansen M."/>
            <person name="Howarth C."/>
            <person name="Imamovic A."/>
            <person name="Ireland A."/>
            <person name="Larimer J."/>
            <person name="McCowan C."/>
            <person name="Murphy C."/>
            <person name="Pearson M."/>
            <person name="Poon T.W."/>
            <person name="Priest M."/>
            <person name="Roberts A."/>
            <person name="Saif S."/>
            <person name="Shea T."/>
            <person name="Sisk P."/>
            <person name="Sykes S."/>
            <person name="Wortman J."/>
            <person name="Nusbaum C."/>
            <person name="Birren B."/>
        </authorList>
    </citation>
    <scope>NUCLEOTIDE SEQUENCE [LARGE SCALE GENOMIC DNA]</scope>
    <source>
        <strain evidence="2">ACHKN1017</strain>
    </source>
</reference>
<dbReference type="Proteomes" id="UP000075881">
    <property type="component" value="Unassembled WGS sequence"/>
</dbReference>
<accession>A0A182KJ69</accession>
<proteinExistence type="predicted"/>
<name>A0A182KJ69_9DIPT</name>
<protein>
    <submittedName>
        <fullName evidence="1">Uncharacterized protein</fullName>
    </submittedName>
</protein>
<evidence type="ECO:0000313" key="1">
    <source>
        <dbReference type="EnsemblMetazoa" id="ACHR014469-PA"/>
    </source>
</evidence>
<evidence type="ECO:0000313" key="2">
    <source>
        <dbReference type="Proteomes" id="UP000075881"/>
    </source>
</evidence>
<keyword evidence="2" id="KW-1185">Reference proteome</keyword>